<evidence type="ECO:0000259" key="4">
    <source>
        <dbReference type="Pfam" id="PF17892"/>
    </source>
</evidence>
<dbReference type="Pfam" id="PF13585">
    <property type="entry name" value="CHU_C"/>
    <property type="match status" value="1"/>
</dbReference>
<feature type="domain" description="RapA2 cadherin-like" evidence="3">
    <location>
        <begin position="3331"/>
        <end position="3414"/>
    </location>
</feature>
<dbReference type="EMBL" id="CP061813">
    <property type="protein sequence ID" value="QOD61725.1"/>
    <property type="molecule type" value="Genomic_DNA"/>
</dbReference>
<feature type="domain" description="CshA" evidence="5">
    <location>
        <begin position="3486"/>
        <end position="3549"/>
    </location>
</feature>
<dbReference type="GO" id="GO:0005509">
    <property type="term" value="F:calcium ion binding"/>
    <property type="evidence" value="ECO:0007669"/>
    <property type="project" value="InterPro"/>
</dbReference>
<gene>
    <name evidence="6" type="ORF">H9I45_04550</name>
</gene>
<feature type="region of interest" description="Disordered" evidence="1">
    <location>
        <begin position="4133"/>
        <end position="4268"/>
    </location>
</feature>
<feature type="domain" description="RapA2 cadherin-like" evidence="3">
    <location>
        <begin position="1699"/>
        <end position="1786"/>
    </location>
</feature>
<evidence type="ECO:0000313" key="6">
    <source>
        <dbReference type="EMBL" id="QOD61725.1"/>
    </source>
</evidence>
<proteinExistence type="predicted"/>
<feature type="signal peptide" evidence="2">
    <location>
        <begin position="1"/>
        <end position="26"/>
    </location>
</feature>
<dbReference type="NCBIfam" id="TIGR04131">
    <property type="entry name" value="Bac_Flav_CTERM"/>
    <property type="match status" value="1"/>
</dbReference>
<feature type="region of interest" description="Disordered" evidence="1">
    <location>
        <begin position="917"/>
        <end position="1021"/>
    </location>
</feature>
<feature type="compositionally biased region" description="Acidic residues" evidence="1">
    <location>
        <begin position="917"/>
        <end position="934"/>
    </location>
</feature>
<dbReference type="InterPro" id="IPR018247">
    <property type="entry name" value="EF_Hand_1_Ca_BS"/>
</dbReference>
<feature type="domain" description="RapA2 cadherin-like" evidence="3">
    <location>
        <begin position="2794"/>
        <end position="2876"/>
    </location>
</feature>
<feature type="domain" description="Cadherin-like" evidence="4">
    <location>
        <begin position="3009"/>
        <end position="3115"/>
    </location>
</feature>
<feature type="domain" description="RapA2 cadherin-like" evidence="3">
    <location>
        <begin position="1584"/>
        <end position="1673"/>
    </location>
</feature>
<dbReference type="InterPro" id="IPR026395">
    <property type="entry name" value="CshA_fibril"/>
</dbReference>
<name>A0A7L8AI86_9FLAO</name>
<feature type="compositionally biased region" description="Basic and acidic residues" evidence="1">
    <location>
        <begin position="4035"/>
        <end position="4048"/>
    </location>
</feature>
<feature type="region of interest" description="Disordered" evidence="1">
    <location>
        <begin position="4008"/>
        <end position="4105"/>
    </location>
</feature>
<feature type="domain" description="RapA2 cadherin-like" evidence="3">
    <location>
        <begin position="1814"/>
        <end position="1900"/>
    </location>
</feature>
<feature type="domain" description="RapA2 cadherin-like" evidence="3">
    <location>
        <begin position="2136"/>
        <end position="2218"/>
    </location>
</feature>
<organism evidence="6 7">
    <name type="scientific">Polaribacter haliotis</name>
    <dbReference type="NCBI Taxonomy" id="1888915"/>
    <lineage>
        <taxon>Bacteria</taxon>
        <taxon>Pseudomonadati</taxon>
        <taxon>Bacteroidota</taxon>
        <taxon>Flavobacteriia</taxon>
        <taxon>Flavobacteriales</taxon>
        <taxon>Flavobacteriaceae</taxon>
    </lineage>
</organism>
<dbReference type="Gene3D" id="2.60.40.2810">
    <property type="match status" value="2"/>
</dbReference>
<feature type="domain" description="RapA2 cadherin-like" evidence="3">
    <location>
        <begin position="796"/>
        <end position="880"/>
    </location>
</feature>
<dbReference type="OrthoDB" id="9805017at2"/>
<feature type="compositionally biased region" description="Acidic residues" evidence="1">
    <location>
        <begin position="4187"/>
        <end position="4217"/>
    </location>
</feature>
<keyword evidence="7" id="KW-1185">Reference proteome</keyword>
<accession>A0A7L8AI86</accession>
<feature type="compositionally biased region" description="Basic and acidic residues" evidence="1">
    <location>
        <begin position="976"/>
        <end position="989"/>
    </location>
</feature>
<evidence type="ECO:0000256" key="2">
    <source>
        <dbReference type="SAM" id="SignalP"/>
    </source>
</evidence>
<dbReference type="InterPro" id="IPR028974">
    <property type="entry name" value="TSP_type-3_rpt"/>
</dbReference>
<dbReference type="InterPro" id="IPR040853">
    <property type="entry name" value="RapA2_cadherin-like"/>
</dbReference>
<dbReference type="PROSITE" id="PS00018">
    <property type="entry name" value="EF_HAND_1"/>
    <property type="match status" value="1"/>
</dbReference>
<protein>
    <submittedName>
        <fullName evidence="6">Tandem-95 repeat protein</fullName>
    </submittedName>
</protein>
<feature type="domain" description="RapA2 cadherin-like" evidence="3">
    <location>
        <begin position="2685"/>
        <end position="2767"/>
    </location>
</feature>
<feature type="domain" description="RapA2 cadherin-like" evidence="3">
    <location>
        <begin position="3553"/>
        <end position="3636"/>
    </location>
</feature>
<dbReference type="Pfam" id="PF19076">
    <property type="entry name" value="CshA_repeat"/>
    <property type="match status" value="1"/>
</dbReference>
<feature type="domain" description="RapA2 cadherin-like" evidence="3">
    <location>
        <begin position="1245"/>
        <end position="1329"/>
    </location>
</feature>
<feature type="domain" description="Cadherin-like" evidence="4">
    <location>
        <begin position="3120"/>
        <end position="3225"/>
    </location>
</feature>
<feature type="domain" description="RapA2 cadherin-like" evidence="3">
    <location>
        <begin position="2467"/>
        <end position="2549"/>
    </location>
</feature>
<evidence type="ECO:0000259" key="5">
    <source>
        <dbReference type="Pfam" id="PF19076"/>
    </source>
</evidence>
<feature type="domain" description="RapA2 cadherin-like" evidence="3">
    <location>
        <begin position="2576"/>
        <end position="2658"/>
    </location>
</feature>
<dbReference type="InterPro" id="IPR041690">
    <property type="entry name" value="Cadherin_5"/>
</dbReference>
<dbReference type="RefSeq" id="WP_088352884.1">
    <property type="nucleotide sequence ID" value="NZ_CP061813.1"/>
</dbReference>
<feature type="domain" description="RapA2 cadherin-like" evidence="3">
    <location>
        <begin position="1471"/>
        <end position="1557"/>
    </location>
</feature>
<dbReference type="InterPro" id="IPR026341">
    <property type="entry name" value="T9SS_type_B"/>
</dbReference>
<feature type="domain" description="Cadherin-like" evidence="4">
    <location>
        <begin position="2253"/>
        <end position="2359"/>
    </location>
</feature>
<dbReference type="NCBIfam" id="NF012211">
    <property type="entry name" value="tand_rpt_95"/>
    <property type="match status" value="26"/>
</dbReference>
<dbReference type="Pfam" id="PF17892">
    <property type="entry name" value="Cadherin_5"/>
    <property type="match status" value="3"/>
</dbReference>
<feature type="compositionally biased region" description="Low complexity" evidence="1">
    <location>
        <begin position="4171"/>
        <end position="4186"/>
    </location>
</feature>
<evidence type="ECO:0000259" key="3">
    <source>
        <dbReference type="Pfam" id="PF17803"/>
    </source>
</evidence>
<dbReference type="PANTHER" id="PTHR10199:SF119">
    <property type="entry name" value="RE20510P"/>
    <property type="match status" value="1"/>
</dbReference>
<feature type="compositionally biased region" description="Acidic residues" evidence="1">
    <location>
        <begin position="4008"/>
        <end position="4022"/>
    </location>
</feature>
<dbReference type="Proteomes" id="UP000516764">
    <property type="component" value="Chromosome"/>
</dbReference>
<evidence type="ECO:0000256" key="1">
    <source>
        <dbReference type="SAM" id="MobiDB-lite"/>
    </source>
</evidence>
<feature type="chain" id="PRO_5032451122" evidence="2">
    <location>
        <begin position="27"/>
        <end position="4391"/>
    </location>
</feature>
<sequence>MKSYKKNTFSKVLAILIFCFTLTLSAQLKPKFSAAKGPTRLSGSPASNTVGAKYIYQNVVVNQDGITVDAVVTIVNISHANIGETDESTYGSDDRFQPTTSITQGGGYVEWEINFVADGTVTNASDIGTPIVLNNFSVEAIDVDGREFFSAVVAKSYVLEGGNNSLLTVSQPHAPFTRFQSPSGSINGISTNPRAVVRIDYENVSTIRFRNGDATTSSYARLHSVSFLKEINFSNPQTTTLNTAPTVVDNLGNTINIGTTFSGNILTGAIDVDGNIDLTTVKLIDPNNTANQGKVGSPLIIPNVGTYTVTNSGSLVFTPVVNFAGDASIKFTVEDTLGLHAENGTLGILVIDNDNDNDGIGDNIDLDDDNDGILDTVENNGTNPILDANNNGVIDYKDPAAPGFVDTNSDNIDDRFDIDKDGKIDQFDTDSDGDGCPDVRESLHVESTVKAGEVQGTGYATDGKVKGFTTAYTGSNTNVVTAGIAEVITNQPTDKTVNAGDNTSFTVATTGNVLQWEVSTDNGASFHTILDNGVYSGTNTNTITITGVTASQNNYLFRLNASKTDYVCEIVSNQAKLTVSTNKPPIANSSAITVEEESKNTSLGLAIPTDPDGNTLTITVTGLPTLGVVKKANGTVVTNGSTLTSAELVGLTYDAPTAYNGTDNPGDFTYSVSDGISPPVTGTTDITITAVNDAPVAVANSGTATEDNPVNIATINVNDTDEDGNVVPATIILIDPTDATNTGKTGTPLVIAGKGTYTIDANGNLTFTPEPNFNGTANINYTIKDNDNFTSNIAPINITITAVNDNPIANPDTNSTTQNVTLTVNGAHGVLKNDTDVESAILTVTTFVIAGDATMHNANQTATITGVGTLKINTNGSYVFVPETGYSGAIPVATYSITDGTGGTASSTLTITLNVDSDADGVPDVTDLDDDNDGILDTQETPGNVNPDADADLDGIPDYKDPDYGTLNASGIVSTFDRDSDGKPDHQDTDSDNDGCPDVKEAGHTESTTKPGEVQGNGIGGDGKVTGFASAYMGRNINVTTAGTAVVVSSQPTNKTVFVGASTTFEATSTGSVFQWQQSIDNGTTYTNVANGGQFVGATSTKLTISNVTIAENNYLFRVVISKPDYVCPTTSDAGKLSVNNTPPVAVDDLNNPTPEDTPIIIATITGNDTDSDGAIVPSTIILIDPNNPANTGKSGTPLVIVGKGTYTVNPAGDVIFTPEPNFNGTADIKYTVKDTRNITSNEGTIGISVTSVNDAPIANNVSGTINEGGVLTLTTITSNDTDVDGTIDTTSIILIDPNNPANVGMTGTPLVIANVGTYTVTGSGTLVFTPVANYYGNPNINYTVEDNLGLISNSATINITVNAVNDAPIANPDTATTPEDVTLNVVSVDGILKNDTDVDGNTMIVTKFVVEGVSVTVDPNIGGKRTIANKGELTIRRDGSYAFVPVLNFHGTIPQVMYTVSDGVNTATSTLDITVSDVDDAPIANPDANTTNEDVILNVSASNGVLKNDTDIDAGTTLVVSSFIVDGIAGTTNANGTVTIPNVGTLKLSANGSYTYTPFANFNGNVPQVTYTISDGILTATSTLDITVIPVNDAPIALPDTNTTNENTTLTVAEVDGLLKNDNDPDGHGINIIQFVVEGVVVDVPVDDPAGASTLIPGKGTLTITRNGSYTFVPVANFNGKVPQIHYTITDDVNTANATLDITVNAVNDAPIANPDTNVTNEDITLTVSALNGVLKNDTDVDEGTTLNVVSFVINGIAGTTNAGTTATIPTIGTLKMNADGSYVFSPALNYNGAVPQVTYTVSDGTLTASSMLDITVNPIDDAPVANPDTNSVNEDTTLTVSVANGVLKNDTDIENDSLTVTKFVVNGTTVPVNATTGGTTTIPGKGDLAIKADGSYTFVPVANFNGAVPQIVYTISDGSKTANNTLELTVNPINDAPIATNDVAGTDPGVAVKIPVLSNDTDIDGDVLTVSNITVASTRGTAVINADGTITYTPNAGVTNGTDTFTYEISDGNGNNTTAVVNISIPVSPFPPVANADTNSVNEDVTLTVNGTDGVLKNDTDGNLDHLTLVSFIIDGVTGTNNAGDLVVIPNVGTIKLNFDGSYIFTPVANFNGNVPDISYTITDGTATANASTTLKITVNPLNDHPVLVADVNSTTENTPINVAAANGVLANDTDIDGDAEHVTQFAINGTTYPVGTTANITEGSIHINADGGYVFTPATNFNGAFPQITYTMTDGTDILSSTLDISVDAVNDAPVAVKDTNSTNEDTLLTVVAANGVLKNDNDVDGDAIIVSAISIGGTAGTVGADINLTEGVLNLKANGSYTFTPTHDFNGNVPQVTYTISDGNLTASSTLDITVIPVNDAPVAVADFGVTNEDVVLTVSAENGILSNDSDVDGNSLTVTKTITQVSIGTTTYNAGETAYLTEGNLVVNSDGSYTFYPASHFHGSVPQVHYIVSDGELTSSSTLDITVNATNDGPTAVADTNSTNEDTILNVSAANGVLKNDTDEENLPLSVTKFQINGTDSNAGTTATITEGTIKINADGSYVYTPASHFHGNVPQITYTVTDGDKTASSTLDITVIEVNDVPLAIADINNTNEDTILSVLAADGVLKNDSDPENHALNVLNFEVNGIPYNAGATATLAEGTVRINQDGSYVYTPALHFKGTVPVITYTISDQVHTAHSTLTITVDNVNDAPIAYADTNNTNEDTILNIDVANGVLKNDSDSDGDTITVTKFQINGTDYNAGTTAPITEGTIKINADGSYEYTPASHFVGTVPQVMYTISDGVLTATSTLDITVSNVNDTPTVVADTNTTLEDTPLNVSATNGVLNNDSDLDGDVITVSQFTINGINYPAETSATIASGVVKISADGSYSYTPTLNYNGTVPTITYTVTDGTNTAHTTLTITVTSVDDNPVAVDDTAATDPNTPIDIPVLTNDTDIDGDVLSVSAIIIQPTKGTAVTNAIGTIKYTPGAGFNNGSDIFTYQVSDGQGGFDTAVVTVIVPKSSFAPIANPDTNITDEEVTLTVADGDTKSIIKNDTDANLDPITVVNFTIGGVTKNAGQTIVVTEGSITVNVNGGYVFIPTPNFNGKAPEIQYEISDGTVSANATSTLNITVNPANDAPIANTDSKTINEDEVLTVSATDGLLMNDTDIDGDVLSVKEFKIGITTYQKGEVAHLTQGNLLILADGGYTFTPTKDFNGTIPPVTYTITDGTAEATSTLNITVDAVNDAPIAVDNLGFTTLEDNAITIPTIGLNDTDDGTVDPLTITLIDPAHPNIIGNSTAPLVITGVGTYTVNNSGDVIFMPVANYNGLANVNYTINDNDGITSNVAKVEITVTPVNDVPVAVFDTNSTLEDTTLTVNATNGLLNNDTDVENTPLTVTQFTIGGTIYPAGETAHLTEGNLVITSSGSYTFTPAKDFNGIVPQVMYTISDGNDIATSTLDITVTSVNDTPVVVDNLDNVTNEDTPITIATITLNDTDDGTVNPATITLIDPNNPANIGNSLTPLEIPNVGKYTIDSFGNVTFEPVANYNGSANVNYTAQDNLGVVSENQATIAITVTPINDVPVANPDTGATAEDTLLTVNTANGILNNDSDVEGLPLKVTQFNANSTSYSAGTAVHIPEGTIKINSDGSYTFNPEKDFNGTVPQIDYTITDGQLTASSTLDISVSPVNDSPVAINNSGNITNEDEPITIATITANDTDDGTVNPASIILIDPNNPANVGNSTTPLVIPNIGTYTATPLGNVTFTPAINYNGPANVNYSVNDNDGVTSNVATINIQVTAVNDAPIANPDTNSTAEDTRLNVTAVNGLLNNDTDTEGTTLTVTEFSIGGTTYPLATATSITEGVVIINSDGSYTFNPASNFNGNVPQITYTITDGNLIATSTLDITVTPVDDAPIANNDEVTTVQNTPVTIPLIGANDTDLDGNVIPSTIILIDPRNPSNTGNSTTSLVVPNVGTFTVDALGNVLFTPIPTFSGIAIVNYTINDNLGATSNKARVTINTLIDSDSDGVADVSDLDDDNDGIPDAVEQNGNPNRDSDSDGIPDHLDLDSDADGVTDLTESGFGAPDTNNDGVIDGAASGSGTNGLFDGIETTPDSGITKDNLRDTDGDIIPDFQDLDDDGDGINTVDEDVVLVDGNPTNDDSDGDTIPNYLDTDDDNDGVLTKNEDINNDGDSTNDNSDGDSIPDYLDEDDDGDGILTIDEDVTLDGDPSNDDSDNDTIPNYLDKDDDGDGIDTKDEDINNNGDPTDDDTDKDGIPDYLDEDDDGDGILTKDEFMSDCDNDGISDNLDLTTCGLIPESFSPNGDGKNDTFEITELYKYPNFKLEIFNRWGAQLYNYSNNGKTSPIWWDGYSTGKLTLNKSKPLPSGTYYYIINFNDGVRKPITGWVYLNR</sequence>
<dbReference type="KEGG" id="phal:H9I45_04550"/>
<feature type="domain" description="RapA2 cadherin-like" evidence="3">
    <location>
        <begin position="1356"/>
        <end position="1444"/>
    </location>
</feature>
<evidence type="ECO:0000313" key="7">
    <source>
        <dbReference type="Proteomes" id="UP000516764"/>
    </source>
</evidence>
<dbReference type="Gene3D" id="2.60.40.1200">
    <property type="match status" value="18"/>
</dbReference>
<dbReference type="Pfam" id="PF17963">
    <property type="entry name" value="Big_9"/>
    <property type="match status" value="6"/>
</dbReference>
<dbReference type="PANTHER" id="PTHR10199">
    <property type="entry name" value="THROMBOSPONDIN"/>
    <property type="match status" value="1"/>
</dbReference>
<reference evidence="6 7" key="1">
    <citation type="journal article" date="2016" name="Int. J. Syst. Evol. Microbiol.">
        <title>Polaribacter haliotis sp. nov., isolated from the gut of abalone Haliotis discus hannai.</title>
        <authorList>
            <person name="Kim Y.O."/>
            <person name="Park I.S."/>
            <person name="Park S."/>
            <person name="Nam B.H."/>
            <person name="Park J.M."/>
            <person name="Kim D.G."/>
            <person name="Yoon J.H."/>
        </authorList>
    </citation>
    <scope>NUCLEOTIDE SEQUENCE [LARGE SCALE GENOMIC DNA]</scope>
    <source>
        <strain evidence="6 7">KCTC 52418</strain>
    </source>
</reference>
<feature type="domain" description="RapA2 cadherin-like" evidence="3">
    <location>
        <begin position="3774"/>
        <end position="3857"/>
    </location>
</feature>
<dbReference type="Gene3D" id="4.10.1080.10">
    <property type="entry name" value="TSP type-3 repeat"/>
    <property type="match status" value="4"/>
</dbReference>
<keyword evidence="2" id="KW-0732">Signal</keyword>
<dbReference type="Pfam" id="PF17803">
    <property type="entry name" value="Cadherin_4"/>
    <property type="match status" value="16"/>
</dbReference>
<feature type="domain" description="RapA2 cadherin-like" evidence="3">
    <location>
        <begin position="683"/>
        <end position="767"/>
    </location>
</feature>